<dbReference type="Pfam" id="PF00435">
    <property type="entry name" value="Spectrin"/>
    <property type="match status" value="4"/>
</dbReference>
<dbReference type="GO" id="GO:0007411">
    <property type="term" value="P:axon guidance"/>
    <property type="evidence" value="ECO:0007669"/>
    <property type="project" value="TreeGrafter"/>
</dbReference>
<dbReference type="PANTHER" id="PTHR22826">
    <property type="entry name" value="RHO GUANINE EXCHANGE FACTOR-RELATED"/>
    <property type="match status" value="1"/>
</dbReference>
<feature type="compositionally biased region" description="Low complexity" evidence="2">
    <location>
        <begin position="1938"/>
        <end position="1952"/>
    </location>
</feature>
<proteinExistence type="predicted"/>
<dbReference type="Proteomes" id="UP000030764">
    <property type="component" value="Unassembled WGS sequence"/>
</dbReference>
<protein>
    <recommendedName>
        <fullName evidence="7">Triple functional domain protein</fullName>
    </recommendedName>
</protein>
<feature type="region of interest" description="Disordered" evidence="2">
    <location>
        <begin position="245"/>
        <end position="266"/>
    </location>
</feature>
<feature type="compositionally biased region" description="Low complexity" evidence="2">
    <location>
        <begin position="2579"/>
        <end position="2594"/>
    </location>
</feature>
<dbReference type="GO" id="GO:0005737">
    <property type="term" value="C:cytoplasm"/>
    <property type="evidence" value="ECO:0007669"/>
    <property type="project" value="TreeGrafter"/>
</dbReference>
<feature type="domain" description="DH" evidence="4">
    <location>
        <begin position="1297"/>
        <end position="1472"/>
    </location>
</feature>
<keyword evidence="6" id="KW-1185">Reference proteome</keyword>
<dbReference type="Gene3D" id="1.20.900.10">
    <property type="entry name" value="Dbl homology (DH) domain"/>
    <property type="match status" value="2"/>
</dbReference>
<reference evidence="5 6" key="1">
    <citation type="journal article" date="2014" name="Nat. Genet.">
        <title>Genome and transcriptome of the porcine whipworm Trichuris suis.</title>
        <authorList>
            <person name="Jex A.R."/>
            <person name="Nejsum P."/>
            <person name="Schwarz E.M."/>
            <person name="Hu L."/>
            <person name="Young N.D."/>
            <person name="Hall R.S."/>
            <person name="Korhonen P.K."/>
            <person name="Liao S."/>
            <person name="Thamsborg S."/>
            <person name="Xia J."/>
            <person name="Xu P."/>
            <person name="Wang S."/>
            <person name="Scheerlinck J.P."/>
            <person name="Hofmann A."/>
            <person name="Sternberg P.W."/>
            <person name="Wang J."/>
            <person name="Gasser R.B."/>
        </authorList>
    </citation>
    <scope>NUCLEOTIDE SEQUENCE [LARGE SCALE GENOMIC DNA]</scope>
    <source>
        <strain evidence="5">DCEP-RM93M</strain>
    </source>
</reference>
<dbReference type="SUPFAM" id="SSF48065">
    <property type="entry name" value="DBL homology domain (DH-domain)"/>
    <property type="match status" value="2"/>
</dbReference>
<dbReference type="SUPFAM" id="SSF50729">
    <property type="entry name" value="PH domain-like"/>
    <property type="match status" value="2"/>
</dbReference>
<feature type="domain" description="PH" evidence="3">
    <location>
        <begin position="2337"/>
        <end position="2445"/>
    </location>
</feature>
<gene>
    <name evidence="5" type="ORF">M513_02017</name>
</gene>
<dbReference type="SMART" id="SM00516">
    <property type="entry name" value="SEC14"/>
    <property type="match status" value="1"/>
</dbReference>
<dbReference type="Gene3D" id="2.30.30.40">
    <property type="entry name" value="SH3 Domains"/>
    <property type="match status" value="1"/>
</dbReference>
<dbReference type="Gene3D" id="3.40.525.10">
    <property type="entry name" value="CRAL-TRIO lipid binding domain"/>
    <property type="match status" value="1"/>
</dbReference>
<accession>A0A085MIT6</accession>
<dbReference type="SMART" id="SM00325">
    <property type="entry name" value="RhoGEF"/>
    <property type="match status" value="2"/>
</dbReference>
<dbReference type="InterPro" id="IPR058918">
    <property type="entry name" value="KALRN/TRIO-like_spectrin"/>
</dbReference>
<dbReference type="Gene3D" id="1.20.58.60">
    <property type="match status" value="4"/>
</dbReference>
<feature type="region of interest" description="Disordered" evidence="2">
    <location>
        <begin position="1930"/>
        <end position="1952"/>
    </location>
</feature>
<dbReference type="Pfam" id="PF23323">
    <property type="entry name" value="Spectrin_6"/>
    <property type="match status" value="1"/>
</dbReference>
<dbReference type="GO" id="GO:0005085">
    <property type="term" value="F:guanyl-nucleotide exchange factor activity"/>
    <property type="evidence" value="ECO:0007669"/>
    <property type="project" value="UniProtKB-KW"/>
</dbReference>
<dbReference type="CDD" id="cd00170">
    <property type="entry name" value="SEC14"/>
    <property type="match status" value="1"/>
</dbReference>
<dbReference type="GO" id="GO:0019898">
    <property type="term" value="C:extrinsic component of membrane"/>
    <property type="evidence" value="ECO:0007669"/>
    <property type="project" value="TreeGrafter"/>
</dbReference>
<dbReference type="Pfam" id="PF00621">
    <property type="entry name" value="RhoGEF"/>
    <property type="match status" value="2"/>
</dbReference>
<dbReference type="CDD" id="cd13240">
    <property type="entry name" value="PH1_Kalirin_Trio_like"/>
    <property type="match status" value="1"/>
</dbReference>
<dbReference type="InterPro" id="IPR011993">
    <property type="entry name" value="PH-like_dom_sf"/>
</dbReference>
<feature type="domain" description="PH" evidence="3">
    <location>
        <begin position="1489"/>
        <end position="1595"/>
    </location>
</feature>
<evidence type="ECO:0000313" key="5">
    <source>
        <dbReference type="EMBL" id="KFD57132.1"/>
    </source>
</evidence>
<feature type="compositionally biased region" description="Basic and acidic residues" evidence="2">
    <location>
        <begin position="2464"/>
        <end position="2475"/>
    </location>
</feature>
<dbReference type="CDD" id="cd13241">
    <property type="entry name" value="PH2_Kalirin_Trio_p63RhoGEF"/>
    <property type="match status" value="1"/>
</dbReference>
<evidence type="ECO:0000313" key="6">
    <source>
        <dbReference type="Proteomes" id="UP000030764"/>
    </source>
</evidence>
<feature type="region of interest" description="Disordered" evidence="2">
    <location>
        <begin position="2463"/>
        <end position="2603"/>
    </location>
</feature>
<name>A0A085MIT6_9BILA</name>
<dbReference type="InterPro" id="IPR001849">
    <property type="entry name" value="PH_domain"/>
</dbReference>
<dbReference type="EMBL" id="KL363190">
    <property type="protein sequence ID" value="KFD57132.1"/>
    <property type="molecule type" value="Genomic_DNA"/>
</dbReference>
<evidence type="ECO:0008006" key="7">
    <source>
        <dbReference type="Google" id="ProtNLM"/>
    </source>
</evidence>
<dbReference type="InterPro" id="IPR035899">
    <property type="entry name" value="DBL_dom_sf"/>
</dbReference>
<dbReference type="SMART" id="SM00150">
    <property type="entry name" value="SPEC"/>
    <property type="match status" value="6"/>
</dbReference>
<dbReference type="PROSITE" id="PS50003">
    <property type="entry name" value="PH_DOMAIN"/>
    <property type="match status" value="2"/>
</dbReference>
<evidence type="ECO:0000256" key="1">
    <source>
        <dbReference type="ARBA" id="ARBA00022658"/>
    </source>
</evidence>
<dbReference type="InterPro" id="IPR055251">
    <property type="entry name" value="SOS1_NGEF_PH"/>
</dbReference>
<feature type="compositionally biased region" description="Polar residues" evidence="2">
    <location>
        <begin position="2547"/>
        <end position="2565"/>
    </location>
</feature>
<dbReference type="PANTHER" id="PTHR22826:SF106">
    <property type="entry name" value="TRIO, ISOFORM A"/>
    <property type="match status" value="1"/>
</dbReference>
<dbReference type="PROSITE" id="PS50010">
    <property type="entry name" value="DH_2"/>
    <property type="match status" value="2"/>
</dbReference>
<dbReference type="InterPro" id="IPR000219">
    <property type="entry name" value="DH_dom"/>
</dbReference>
<evidence type="ECO:0000259" key="4">
    <source>
        <dbReference type="PROSITE" id="PS50010"/>
    </source>
</evidence>
<dbReference type="SUPFAM" id="SSF46966">
    <property type="entry name" value="Spectrin repeat"/>
    <property type="match status" value="5"/>
</dbReference>
<feature type="domain" description="DH" evidence="4">
    <location>
        <begin position="2124"/>
        <end position="2319"/>
    </location>
</feature>
<dbReference type="Gene3D" id="2.30.29.30">
    <property type="entry name" value="Pleckstrin-homology domain (PH domain)/Phosphotyrosine-binding domain (PTB)"/>
    <property type="match status" value="2"/>
</dbReference>
<keyword evidence="1" id="KW-0344">Guanine-nucleotide releasing factor</keyword>
<dbReference type="SMART" id="SM00233">
    <property type="entry name" value="PH"/>
    <property type="match status" value="2"/>
</dbReference>
<evidence type="ECO:0000256" key="2">
    <source>
        <dbReference type="SAM" id="MobiDB-lite"/>
    </source>
</evidence>
<evidence type="ECO:0000259" key="3">
    <source>
        <dbReference type="PROSITE" id="PS50003"/>
    </source>
</evidence>
<feature type="region of interest" description="Disordered" evidence="2">
    <location>
        <begin position="1617"/>
        <end position="1640"/>
    </location>
</feature>
<dbReference type="InterPro" id="IPR018159">
    <property type="entry name" value="Spectrin/alpha-actinin"/>
</dbReference>
<dbReference type="Pfam" id="PF22697">
    <property type="entry name" value="SOS1_NGEF_PH"/>
    <property type="match status" value="2"/>
</dbReference>
<dbReference type="CDD" id="cd00176">
    <property type="entry name" value="SPEC"/>
    <property type="match status" value="3"/>
</dbReference>
<organism evidence="5 6">
    <name type="scientific">Trichuris suis</name>
    <name type="common">pig whipworm</name>
    <dbReference type="NCBI Taxonomy" id="68888"/>
    <lineage>
        <taxon>Eukaryota</taxon>
        <taxon>Metazoa</taxon>
        <taxon>Ecdysozoa</taxon>
        <taxon>Nematoda</taxon>
        <taxon>Enoplea</taxon>
        <taxon>Dorylaimia</taxon>
        <taxon>Trichinellida</taxon>
        <taxon>Trichuridae</taxon>
        <taxon>Trichuris</taxon>
    </lineage>
</organism>
<dbReference type="InterPro" id="IPR036865">
    <property type="entry name" value="CRAL-TRIO_dom_sf"/>
</dbReference>
<dbReference type="InterPro" id="IPR001251">
    <property type="entry name" value="CRAL-TRIO_dom"/>
</dbReference>
<dbReference type="InterPro" id="IPR051336">
    <property type="entry name" value="RhoGEF_Guanine_NuclExch_SF"/>
</dbReference>
<sequence length="2603" mass="294641">MAIADLSTQTNSLGNLLKASDVKHILNERLALLTGARDRFGRPVITFPLREHPEKVNVEELRMLLLYLFAVPSDESKGLGFVVLIDMRNKVSWNNVKPIFRCLQDIFPGQVLAVYLVKQDSFWEKHKATVASNKYKFEVHCVSPENLHKYIDPNQLTADFDGTYPYDHEEWLSLRMALESFIWRAMDVLRVFENIQNELQHGDLPADIAQAKEALEEHAKLKKRIGKAPIDNLEEEGQQLIQRLSGSEEPQKCTSVSEYGSGGGGGGGTGRDYPCNPDFVCAVPHISFLLNNLRATRQNLYSQWQTHKVRLDQCFQLKLFEQDADKMFVWIRQHVDIFLVSYSDIGESQEGATAAQQEHEQFTRAAMNTYVNINHIMTVAQRLLENGHYASPIIRAVANRLERDWKTFINALDMRTSLLRLSLQFYCKTNQYMTNIKNWLAQCSVESELPITVGALEASISEHEQLYESVSQLYTEATNDGNALSHSLQSPPALVNSNGSKIAGTTEGDAAGCSSSSTCSSPKATGPTDYCHGAAHVLETMHKIHGYQRQLEDAWQQRRIKLHQKLALLLFQQDVKQVLDWLDQHGETFLRKNQGIGKTLQRARALQRSQQHFENVAKNTYTNAEKLLVAAEDLAATTGEWHPEEVYHTAQHLRSRISVFAKRVQARRNLLNFSVLFHTHFNEIMAWMNDLERTESTINVIGNTIQECEQNFDQWLARAEATRQATATTRNEGVQLVSLLRQQSVLEGSDNVESIAFVEEMINQVDAKQASFEEKWKVQRFQLNIALQFRVFEQDSISVISQLDGWSEDMKVMSNNVSMDQVEKIMPLHQENTTQVQDAIADIMQSAQDVIQLIENSGVYLLVSSGSSVLDCIIRLTDRISQQQRDVLALADSVQAKLEQIVSLGQLQNLANQVVAWINNEEQMLSATFAVPSVLSEATQLQSGHLQFQLAIKKTNESTLALKQKAEAMLSKDHCEVNVVRKMVDDVIGRWRRLIALTDERHKLLTSAVTYYKTLDQMLPVLDNLEEDYQTERDWCAWYTKQAGQEAKTSSKAQDKPSYVQQLISKHIDNKERFLRGCTYARKNSDIFLKYVRRSLYQPQQQSAVISCKQVEARVLQSLEHLRIRENQILSLWTKKKRRLDQCQEYVLLEASACKLLDWIHEEGESYLAAHMTNTLSTSIADELLKEHEAFVATAKEQRDSVRIFLDLGEKMLSKDGQHLHANDITQWVKTVKQRYTEFSGKMDAYRAKLESILGRSGKTSRDLALDRQSDSSLDQKLADQNQKESIESAKRKSSKRKDFIMAELLQTERVYVSDLEACIKYYLQSMETAQNVPASIRGKQDVIFLNIKQIYDFHKEIFLQELEKYESLPEDVGHCFVTWAEKFQMYVSYCRYKPDSNNLVTQPAASQFFDEVQKNVQLSLPLAAYLIKPVQRITKYQLLLKDLLNCCEEEKGEIKDGLEVMLNVPKKANDILHLSMLEGCSDVDALGDVLLQEMFIVWDPRQLIKKGRERQVFLFDICLVFSKKFVDQAGRTKYMYKSRVLTSEINVTEHIEGDECKFALWTGHVPVNETRTVLKAPTLESKLTWVRRLRELISDRILQFELPYLPPARLRQQANFSAESEQNRISNQSDTGSANTEASSEFVLPCVNTANAQVSGGTDSAKTDEEPNGSVDQVYIVVTDHMPSPDSATNREIPVRAGERVELLHGAESLPNLTYVRVIDDEAPLRKGYVPTSKLRSPSNCFNAFADTDDYNDDHEIEFLHQLCAYLLILRATSYLRRKPSHACIHPVQRHRLFAAVYFGRELTKCKPAQRRLPAQVTNAILPCNSLHALVVYSSGQACIPLSPSCFKESRFVRSLSAIDFFLLSHPKRMYNIRNSTLRGSLQESTNLHFLQEYERTLRQIDEAEETDKMKRKTLKKWFSLSSRQKLVRHQYHSDRAPSSASSSRNSSTTSFNGAAEEASVISVATFPGSLAPLNCRPSSLLSRAPAVVRTDSINVAADTAASVGVGSAEEDLSFLPQDIEIPPPMESLASEKLMATGSDKNNSMSAVEIGEEEVAGEIDKRILRLQLRSPELNMPTSTEQSYKAASESVVPVNEQQAAREKRRYLYLCPAFHSFFPQALFFNCRYVLQELVETERDYVKDLGSIVEGYIATIDSMELPEDKKGRERIVFANIQQIFEFHKNIFSKEIEKCLDDYEAAGRAFVKYERRLHMYVVYCQNKPKSEYLVSEHENFFNVRVYCGQCSLSLLFDIFLGDPTKVGSPSYINRPVDKTGTAHHEVSVAIEGWDILKYTERAGEDTTILQKALQVMHVVPKACDNMMHVGRLQGFDGKITSQGKLLHQGTLLVADGPSGQQLKLKERRVFLFEQSVIIADCILPKKEFASPNYIYKTHIMVNKLGLEVDVPGEPLRFIIKNKDPSNQTDTVVQASTLEEKEQWIGFIKQLLDTQMDFLKALQHPIAYQKGLSKDDSKEEEAGRASAEAFGRHMPSGIIDETALPVSGRRSLQHADASRNCNIASDSSSSSQHRRVGHVDGGSDQERKTPGRPTDLTTKESTVGSSADTASPRSKTKLFGGIRQTLKSKSAGSSSKGVKSPASPLPGLKPK</sequence>
<dbReference type="Pfam" id="PF13716">
    <property type="entry name" value="CRAL_TRIO_2"/>
    <property type="match status" value="1"/>
</dbReference>
<dbReference type="SUPFAM" id="SSF52087">
    <property type="entry name" value="CRAL/TRIO domain"/>
    <property type="match status" value="1"/>
</dbReference>
<dbReference type="CDD" id="cd00160">
    <property type="entry name" value="RhoGEF"/>
    <property type="match status" value="1"/>
</dbReference>
<dbReference type="InterPro" id="IPR047054">
    <property type="entry name" value="Kalirin_TRIO_PH_1"/>
</dbReference>
<dbReference type="InterPro" id="IPR002017">
    <property type="entry name" value="Spectrin_repeat"/>
</dbReference>